<evidence type="ECO:0000256" key="1">
    <source>
        <dbReference type="ARBA" id="ARBA00004609"/>
    </source>
</evidence>
<dbReference type="EMBL" id="KB467831">
    <property type="protein sequence ID" value="PCH33439.1"/>
    <property type="molecule type" value="Genomic_DNA"/>
</dbReference>
<comment type="subcellular location">
    <subcellularLocation>
        <location evidence="1">Cell membrane</location>
        <topology evidence="1">Lipid-anchor</topology>
        <topology evidence="1">GPI-anchor</topology>
    </subcellularLocation>
</comment>
<gene>
    <name evidence="10" type="ORF">WOLCODRAFT_22017</name>
</gene>
<feature type="chain" id="PRO_5013682289" description="Copper acquisition factor BIM1-like domain-containing protein" evidence="8">
    <location>
        <begin position="19"/>
        <end position="220"/>
    </location>
</feature>
<dbReference type="OrthoDB" id="2146436at2759"/>
<evidence type="ECO:0000256" key="4">
    <source>
        <dbReference type="ARBA" id="ARBA00022729"/>
    </source>
</evidence>
<feature type="signal peptide" evidence="8">
    <location>
        <begin position="1"/>
        <end position="18"/>
    </location>
</feature>
<dbReference type="PANTHER" id="PTHR34992">
    <property type="entry name" value="HYPHAL ANASTAMOSIS-7 PROTEIN"/>
    <property type="match status" value="1"/>
</dbReference>
<keyword evidence="11" id="KW-1185">Reference proteome</keyword>
<evidence type="ECO:0000313" key="10">
    <source>
        <dbReference type="EMBL" id="PCH33439.1"/>
    </source>
</evidence>
<dbReference type="InterPro" id="IPR046530">
    <property type="entry name" value="BIM1-like_dom"/>
</dbReference>
<evidence type="ECO:0000256" key="6">
    <source>
        <dbReference type="ARBA" id="ARBA00023180"/>
    </source>
</evidence>
<name>A0A2H3J3X4_WOLCO</name>
<accession>A0A2H3J3X4</accession>
<keyword evidence="4 8" id="KW-0732">Signal</keyword>
<dbReference type="CDD" id="cd21176">
    <property type="entry name" value="LPMO_auxiliary-like"/>
    <property type="match status" value="1"/>
</dbReference>
<keyword evidence="5" id="KW-0472">Membrane</keyword>
<evidence type="ECO:0000256" key="5">
    <source>
        <dbReference type="ARBA" id="ARBA00023136"/>
    </source>
</evidence>
<dbReference type="InterPro" id="IPR046936">
    <property type="entry name" value="BIM1-like"/>
</dbReference>
<dbReference type="Proteomes" id="UP000218811">
    <property type="component" value="Unassembled WGS sequence"/>
</dbReference>
<protein>
    <recommendedName>
        <fullName evidence="9">Copper acquisition factor BIM1-like domain-containing protein</fullName>
    </recommendedName>
</protein>
<proteinExistence type="predicted"/>
<evidence type="ECO:0000256" key="2">
    <source>
        <dbReference type="ARBA" id="ARBA00022475"/>
    </source>
</evidence>
<dbReference type="Pfam" id="PF20238">
    <property type="entry name" value="BIM1-like_dom"/>
    <property type="match status" value="1"/>
</dbReference>
<evidence type="ECO:0000259" key="9">
    <source>
        <dbReference type="Pfam" id="PF20238"/>
    </source>
</evidence>
<evidence type="ECO:0000256" key="8">
    <source>
        <dbReference type="SAM" id="SignalP"/>
    </source>
</evidence>
<dbReference type="OMA" id="FCFHANA"/>
<evidence type="ECO:0000256" key="3">
    <source>
        <dbReference type="ARBA" id="ARBA00022622"/>
    </source>
</evidence>
<dbReference type="GO" id="GO:0098552">
    <property type="term" value="C:side of membrane"/>
    <property type="evidence" value="ECO:0007669"/>
    <property type="project" value="UniProtKB-KW"/>
</dbReference>
<keyword evidence="3" id="KW-0336">GPI-anchor</keyword>
<keyword evidence="6" id="KW-0325">Glycoprotein</keyword>
<evidence type="ECO:0000313" key="11">
    <source>
        <dbReference type="Proteomes" id="UP000218811"/>
    </source>
</evidence>
<dbReference type="GO" id="GO:0005886">
    <property type="term" value="C:plasma membrane"/>
    <property type="evidence" value="ECO:0007669"/>
    <property type="project" value="UniProtKB-SubCell"/>
</dbReference>
<evidence type="ECO:0000256" key="7">
    <source>
        <dbReference type="ARBA" id="ARBA00023288"/>
    </source>
</evidence>
<dbReference type="AlphaFoldDB" id="A0A2H3J3X4"/>
<dbReference type="STRING" id="742152.A0A2H3J3X4"/>
<reference evidence="10 11" key="1">
    <citation type="journal article" date="2012" name="Science">
        <title>The Paleozoic origin of enzymatic lignin decomposition reconstructed from 31 fungal genomes.</title>
        <authorList>
            <person name="Floudas D."/>
            <person name="Binder M."/>
            <person name="Riley R."/>
            <person name="Barry K."/>
            <person name="Blanchette R.A."/>
            <person name="Henrissat B."/>
            <person name="Martinez A.T."/>
            <person name="Otillar R."/>
            <person name="Spatafora J.W."/>
            <person name="Yadav J.S."/>
            <person name="Aerts A."/>
            <person name="Benoit I."/>
            <person name="Boyd A."/>
            <person name="Carlson A."/>
            <person name="Copeland A."/>
            <person name="Coutinho P.M."/>
            <person name="de Vries R.P."/>
            <person name="Ferreira P."/>
            <person name="Findley K."/>
            <person name="Foster B."/>
            <person name="Gaskell J."/>
            <person name="Glotzer D."/>
            <person name="Gorecki P."/>
            <person name="Heitman J."/>
            <person name="Hesse C."/>
            <person name="Hori C."/>
            <person name="Igarashi K."/>
            <person name="Jurgens J.A."/>
            <person name="Kallen N."/>
            <person name="Kersten P."/>
            <person name="Kohler A."/>
            <person name="Kuees U."/>
            <person name="Kumar T.K.A."/>
            <person name="Kuo A."/>
            <person name="LaButti K."/>
            <person name="Larrondo L.F."/>
            <person name="Lindquist E."/>
            <person name="Ling A."/>
            <person name="Lombard V."/>
            <person name="Lucas S."/>
            <person name="Lundell T."/>
            <person name="Martin R."/>
            <person name="McLaughlin D.J."/>
            <person name="Morgenstern I."/>
            <person name="Morin E."/>
            <person name="Murat C."/>
            <person name="Nagy L.G."/>
            <person name="Nolan M."/>
            <person name="Ohm R.A."/>
            <person name="Patyshakuliyeva A."/>
            <person name="Rokas A."/>
            <person name="Ruiz-Duenas F.J."/>
            <person name="Sabat G."/>
            <person name="Salamov A."/>
            <person name="Samejima M."/>
            <person name="Schmutz J."/>
            <person name="Slot J.C."/>
            <person name="St John F."/>
            <person name="Stenlid J."/>
            <person name="Sun H."/>
            <person name="Sun S."/>
            <person name="Syed K."/>
            <person name="Tsang A."/>
            <person name="Wiebenga A."/>
            <person name="Young D."/>
            <person name="Pisabarro A."/>
            <person name="Eastwood D.C."/>
            <person name="Martin F."/>
            <person name="Cullen D."/>
            <person name="Grigoriev I.V."/>
            <person name="Hibbett D.S."/>
        </authorList>
    </citation>
    <scope>NUCLEOTIDE SEQUENCE [LARGE SCALE GENOMIC DNA]</scope>
    <source>
        <strain evidence="10 11">MD-104</strain>
    </source>
</reference>
<sequence length="220" mass="22736">MRLAALTLVSGLVAAASAHFHLQFPGPRGPFNMENELTFCDNYGQVTTNRTTFPLSGGFYSLTSEHPLWVLGVIISTVPDPDNFSDFKTSSGQEQLVVQYFETSGEGAFCAPIDIAAAGISGVKDGANATLQFIFDGGDGQLYQCADITLQANYTIPSDISCTNATKNGGVTVFSTGTVPTITASSTSSSSTQTSGASMRAGAGLASVLLAVGGVAFAMF</sequence>
<keyword evidence="7" id="KW-0449">Lipoprotein</keyword>
<organism evidence="10 11">
    <name type="scientific">Wolfiporia cocos (strain MD-104)</name>
    <name type="common">Brown rot fungus</name>
    <dbReference type="NCBI Taxonomy" id="742152"/>
    <lineage>
        <taxon>Eukaryota</taxon>
        <taxon>Fungi</taxon>
        <taxon>Dikarya</taxon>
        <taxon>Basidiomycota</taxon>
        <taxon>Agaricomycotina</taxon>
        <taxon>Agaricomycetes</taxon>
        <taxon>Polyporales</taxon>
        <taxon>Phaeolaceae</taxon>
        <taxon>Wolfiporia</taxon>
    </lineage>
</organism>
<feature type="domain" description="Copper acquisition factor BIM1-like" evidence="9">
    <location>
        <begin position="17"/>
        <end position="166"/>
    </location>
</feature>
<keyword evidence="2" id="KW-1003">Cell membrane</keyword>